<dbReference type="SUPFAM" id="SSF53335">
    <property type="entry name" value="S-adenosyl-L-methionine-dependent methyltransferases"/>
    <property type="match status" value="1"/>
</dbReference>
<proteinExistence type="predicted"/>
<dbReference type="Gene3D" id="3.40.50.720">
    <property type="entry name" value="NAD(P)-binding Rossmann-like Domain"/>
    <property type="match status" value="1"/>
</dbReference>
<feature type="non-terminal residue" evidence="1">
    <location>
        <position position="1"/>
    </location>
</feature>
<comment type="caution">
    <text evidence="1">The sequence shown here is derived from an EMBL/GenBank/DDBJ whole genome shotgun (WGS) entry which is preliminary data.</text>
</comment>
<protein>
    <submittedName>
        <fullName evidence="1">Uncharacterized protein</fullName>
    </submittedName>
</protein>
<dbReference type="EMBL" id="BART01027004">
    <property type="protein sequence ID" value="GAH03465.1"/>
    <property type="molecule type" value="Genomic_DNA"/>
</dbReference>
<organism evidence="1">
    <name type="scientific">marine sediment metagenome</name>
    <dbReference type="NCBI Taxonomy" id="412755"/>
    <lineage>
        <taxon>unclassified sequences</taxon>
        <taxon>metagenomes</taxon>
        <taxon>ecological metagenomes</taxon>
    </lineage>
</organism>
<accession>X1D5E0</accession>
<gene>
    <name evidence="1" type="ORF">S01H4_47984</name>
</gene>
<dbReference type="InterPro" id="IPR029063">
    <property type="entry name" value="SAM-dependent_MTases_sf"/>
</dbReference>
<evidence type="ECO:0000313" key="1">
    <source>
        <dbReference type="EMBL" id="GAH03465.1"/>
    </source>
</evidence>
<dbReference type="AlphaFoldDB" id="X1D5E0"/>
<sequence>LDQTYADNVRELKTGASVIIYGADDAGVMALQWLAYNPKIKYDAIGFLDDDPFKYGRQIQGISIIGSLDNLSEVIEKYDFQGIIFPSDKMIESFKKTDAVNICKDHGIWLKGLKVNFDSIE</sequence>
<reference evidence="1" key="1">
    <citation type="journal article" date="2014" name="Front. Microbiol.">
        <title>High frequency of phylogenetically diverse reductive dehalogenase-homologous genes in deep subseafloor sedimentary metagenomes.</title>
        <authorList>
            <person name="Kawai M."/>
            <person name="Futagami T."/>
            <person name="Toyoda A."/>
            <person name="Takaki Y."/>
            <person name="Nishi S."/>
            <person name="Hori S."/>
            <person name="Arai W."/>
            <person name="Tsubouchi T."/>
            <person name="Morono Y."/>
            <person name="Uchiyama I."/>
            <person name="Ito T."/>
            <person name="Fujiyama A."/>
            <person name="Inagaki F."/>
            <person name="Takami H."/>
        </authorList>
    </citation>
    <scope>NUCLEOTIDE SEQUENCE</scope>
    <source>
        <strain evidence="1">Expedition CK06-06</strain>
    </source>
</reference>
<name>X1D5E0_9ZZZZ</name>